<keyword evidence="2 10" id="KW-0813">Transport</keyword>
<comment type="subcellular location">
    <subcellularLocation>
        <location evidence="1 10">Cell outer membrane</location>
        <topology evidence="1 10">Multi-pass membrane protein</topology>
    </subcellularLocation>
</comment>
<evidence type="ECO:0000256" key="10">
    <source>
        <dbReference type="PROSITE-ProRule" id="PRU01360"/>
    </source>
</evidence>
<dbReference type="EMBL" id="FMAR01000007">
    <property type="protein sequence ID" value="SCC38565.1"/>
    <property type="molecule type" value="Genomic_DNA"/>
</dbReference>
<reference evidence="14 15" key="1">
    <citation type="submission" date="2016-08" db="EMBL/GenBank/DDBJ databases">
        <authorList>
            <person name="Seilhamer J.J."/>
        </authorList>
    </citation>
    <scope>NUCLEOTIDE SEQUENCE [LARGE SCALE GENOMIC DNA]</scope>
    <source>
        <strain evidence="14 15">A37T2</strain>
    </source>
</reference>
<dbReference type="Gene3D" id="2.40.170.20">
    <property type="entry name" value="TonB-dependent receptor, beta-barrel domain"/>
    <property type="match status" value="1"/>
</dbReference>
<dbReference type="Gene3D" id="2.170.130.10">
    <property type="entry name" value="TonB-dependent receptor, plug domain"/>
    <property type="match status" value="1"/>
</dbReference>
<evidence type="ECO:0000259" key="12">
    <source>
        <dbReference type="Pfam" id="PF00593"/>
    </source>
</evidence>
<dbReference type="InterPro" id="IPR039426">
    <property type="entry name" value="TonB-dep_rcpt-like"/>
</dbReference>
<accession>A0A1C4E4Y4</accession>
<evidence type="ECO:0000256" key="11">
    <source>
        <dbReference type="RuleBase" id="RU003357"/>
    </source>
</evidence>
<evidence type="ECO:0000256" key="6">
    <source>
        <dbReference type="ARBA" id="ARBA00023077"/>
    </source>
</evidence>
<keyword evidence="9 10" id="KW-0998">Cell outer membrane</keyword>
<dbReference type="Pfam" id="PF07715">
    <property type="entry name" value="Plug"/>
    <property type="match status" value="1"/>
</dbReference>
<feature type="domain" description="TonB-dependent receptor-like beta-barrel" evidence="12">
    <location>
        <begin position="343"/>
        <end position="791"/>
    </location>
</feature>
<evidence type="ECO:0000256" key="5">
    <source>
        <dbReference type="ARBA" id="ARBA00022729"/>
    </source>
</evidence>
<name>A0A1C4E4Y4_9BACT</name>
<dbReference type="InterPro" id="IPR036942">
    <property type="entry name" value="Beta-barrel_TonB_sf"/>
</dbReference>
<dbReference type="InterPro" id="IPR008969">
    <property type="entry name" value="CarboxyPept-like_regulatory"/>
</dbReference>
<evidence type="ECO:0000256" key="8">
    <source>
        <dbReference type="ARBA" id="ARBA00023170"/>
    </source>
</evidence>
<comment type="similarity">
    <text evidence="10 11">Belongs to the TonB-dependent receptor family.</text>
</comment>
<protein>
    <submittedName>
        <fullName evidence="14">Outer membrane receptor for ferrienterochelin and colicins</fullName>
    </submittedName>
</protein>
<dbReference type="GO" id="GO:0009279">
    <property type="term" value="C:cell outer membrane"/>
    <property type="evidence" value="ECO:0007669"/>
    <property type="project" value="UniProtKB-SubCell"/>
</dbReference>
<dbReference type="InterPro" id="IPR037066">
    <property type="entry name" value="Plug_dom_sf"/>
</dbReference>
<keyword evidence="3 10" id="KW-1134">Transmembrane beta strand</keyword>
<dbReference type="Pfam" id="PF13715">
    <property type="entry name" value="CarbopepD_reg_2"/>
    <property type="match status" value="1"/>
</dbReference>
<dbReference type="AlphaFoldDB" id="A0A1C4E4Y4"/>
<dbReference type="Proteomes" id="UP000242818">
    <property type="component" value="Unassembled WGS sequence"/>
</dbReference>
<keyword evidence="7 10" id="KW-0472">Membrane</keyword>
<evidence type="ECO:0000256" key="7">
    <source>
        <dbReference type="ARBA" id="ARBA00023136"/>
    </source>
</evidence>
<keyword evidence="5" id="KW-0732">Signal</keyword>
<dbReference type="Pfam" id="PF00593">
    <property type="entry name" value="TonB_dep_Rec_b-barrel"/>
    <property type="match status" value="1"/>
</dbReference>
<evidence type="ECO:0000256" key="2">
    <source>
        <dbReference type="ARBA" id="ARBA00022448"/>
    </source>
</evidence>
<evidence type="ECO:0000256" key="3">
    <source>
        <dbReference type="ARBA" id="ARBA00022452"/>
    </source>
</evidence>
<evidence type="ECO:0000256" key="9">
    <source>
        <dbReference type="ARBA" id="ARBA00023237"/>
    </source>
</evidence>
<dbReference type="PANTHER" id="PTHR30069">
    <property type="entry name" value="TONB-DEPENDENT OUTER MEMBRANE RECEPTOR"/>
    <property type="match status" value="1"/>
</dbReference>
<gene>
    <name evidence="14" type="ORF">GA0116948_10786</name>
</gene>
<keyword evidence="8 14" id="KW-0675">Receptor</keyword>
<dbReference type="GO" id="GO:0044718">
    <property type="term" value="P:siderophore transmembrane transport"/>
    <property type="evidence" value="ECO:0007669"/>
    <property type="project" value="TreeGrafter"/>
</dbReference>
<evidence type="ECO:0000256" key="1">
    <source>
        <dbReference type="ARBA" id="ARBA00004571"/>
    </source>
</evidence>
<sequence length="834" mass="94104">MTSTPAYFTAQTDLKKRQEGNSVPTCLTVTTLLTSFPYMTLPAMKTFSNLCALLLSLLLTQTAMAQQRYTLRGYVKDKQNGESLIGISIGVPGTGLGTVTNEYGFYSLTLPAGTHDIQFTYVGYTTFKTTIALKSNQSMDVKLEQSSSQLNEVTITGKQNDKAVNNMSTGLQKLSMAQMKKMPTFMGEVDVLRAIQTLPGVTTVGEGSSGFNVRGGATDENLILLDEAPVYNSSHMLGFFSVFNPDAVKSLNLMKGGFPAEYGGRTSSVLDIRMKDGNNQKMQVNGGIGDIFSRISVEGPIKKDESSFIIAARRSYVDILMKPFLKGDMKDTKLNFYDITGKLNFKLNKNNTLFVSGYIGRDVFGFQKQADLNWGNSTVSIRWNHVFNDRLFLNATTYYSNYDYNISFNNSTSKDANEQSEGYSWKSNIKNYGIKPAFTYYLNTNNTIHFGVNAIYYTFQPGTGIGSSGGTQLATILPDKHAVEAALYVDHEYKIGKKFGLQYGLRLSDFTYLGSGTAYYFRDTTPGIRKPFDHSKDFGKNEKIVTYKYLEPRINVRYNLTDDQALKASYTRTSQFMHQISNTASPTPVDIWTPSSNNIKPQLADQISLGYFYNARNDAFEASAEVFYKKIENQIDYIDNSNLYLNALVEGDLLPSHSRAYGLELYVKKDIGNNTGWISYTLSRSERQTNGISGGDWILNRYDRTHNLSFVGTHEFDKRHSLSVNFTYASGTPATYADARLEYQQWDIPYNTTDQRSNYRLPAYHRLDLSYTLKRPKHRRWEGEWVFSLYNVYARRNTYSIYFQQDPDNAAHREAVRLSIIGSIIPGITYNFKF</sequence>
<keyword evidence="4 10" id="KW-0812">Transmembrane</keyword>
<evidence type="ECO:0000313" key="14">
    <source>
        <dbReference type="EMBL" id="SCC38565.1"/>
    </source>
</evidence>
<feature type="domain" description="TonB-dependent receptor plug" evidence="13">
    <location>
        <begin position="187"/>
        <end position="266"/>
    </location>
</feature>
<dbReference type="STRING" id="1335309.GA0116948_10786"/>
<keyword evidence="6 11" id="KW-0798">TonB box</keyword>
<keyword evidence="15" id="KW-1185">Reference proteome</keyword>
<dbReference type="Gene3D" id="2.60.40.1120">
    <property type="entry name" value="Carboxypeptidase-like, regulatory domain"/>
    <property type="match status" value="1"/>
</dbReference>
<dbReference type="SUPFAM" id="SSF49464">
    <property type="entry name" value="Carboxypeptidase regulatory domain-like"/>
    <property type="match status" value="1"/>
</dbReference>
<proteinExistence type="inferred from homology"/>
<dbReference type="PROSITE" id="PS52016">
    <property type="entry name" value="TONB_DEPENDENT_REC_3"/>
    <property type="match status" value="1"/>
</dbReference>
<organism evidence="14 15">
    <name type="scientific">Chitinophaga costaii</name>
    <dbReference type="NCBI Taxonomy" id="1335309"/>
    <lineage>
        <taxon>Bacteria</taxon>
        <taxon>Pseudomonadati</taxon>
        <taxon>Bacteroidota</taxon>
        <taxon>Chitinophagia</taxon>
        <taxon>Chitinophagales</taxon>
        <taxon>Chitinophagaceae</taxon>
        <taxon>Chitinophaga</taxon>
    </lineage>
</organism>
<dbReference type="GO" id="GO:0015344">
    <property type="term" value="F:siderophore uptake transmembrane transporter activity"/>
    <property type="evidence" value="ECO:0007669"/>
    <property type="project" value="TreeGrafter"/>
</dbReference>
<dbReference type="PANTHER" id="PTHR30069:SF29">
    <property type="entry name" value="HEMOGLOBIN AND HEMOGLOBIN-HAPTOGLOBIN-BINDING PROTEIN 1-RELATED"/>
    <property type="match status" value="1"/>
</dbReference>
<evidence type="ECO:0000313" key="15">
    <source>
        <dbReference type="Proteomes" id="UP000242818"/>
    </source>
</evidence>
<dbReference type="InterPro" id="IPR000531">
    <property type="entry name" value="Beta-barrel_TonB"/>
</dbReference>
<dbReference type="SUPFAM" id="SSF56935">
    <property type="entry name" value="Porins"/>
    <property type="match status" value="1"/>
</dbReference>
<evidence type="ECO:0000259" key="13">
    <source>
        <dbReference type="Pfam" id="PF07715"/>
    </source>
</evidence>
<dbReference type="InterPro" id="IPR012910">
    <property type="entry name" value="Plug_dom"/>
</dbReference>
<evidence type="ECO:0000256" key="4">
    <source>
        <dbReference type="ARBA" id="ARBA00022692"/>
    </source>
</evidence>